<gene>
    <name evidence="1" type="ORF">BC938DRAFT_480862</name>
</gene>
<name>A0A433QHI5_9FUNG</name>
<organism evidence="1 2">
    <name type="scientific">Jimgerdemannia flammicorona</name>
    <dbReference type="NCBI Taxonomy" id="994334"/>
    <lineage>
        <taxon>Eukaryota</taxon>
        <taxon>Fungi</taxon>
        <taxon>Fungi incertae sedis</taxon>
        <taxon>Mucoromycota</taxon>
        <taxon>Mucoromycotina</taxon>
        <taxon>Endogonomycetes</taxon>
        <taxon>Endogonales</taxon>
        <taxon>Endogonaceae</taxon>
        <taxon>Jimgerdemannia</taxon>
    </lineage>
</organism>
<evidence type="ECO:0000313" key="2">
    <source>
        <dbReference type="Proteomes" id="UP000274822"/>
    </source>
</evidence>
<comment type="caution">
    <text evidence="1">The sequence shown here is derived from an EMBL/GenBank/DDBJ whole genome shotgun (WGS) entry which is preliminary data.</text>
</comment>
<dbReference type="EMBL" id="RBNJ01005382">
    <property type="protein sequence ID" value="RUS29263.1"/>
    <property type="molecule type" value="Genomic_DNA"/>
</dbReference>
<dbReference type="Proteomes" id="UP000274822">
    <property type="component" value="Unassembled WGS sequence"/>
</dbReference>
<proteinExistence type="predicted"/>
<protein>
    <submittedName>
        <fullName evidence="1">Uncharacterized protein</fullName>
    </submittedName>
</protein>
<sequence length="79" mass="9382">MQGYLYHTFNEFWTSHEQPDLTVMDFEEKFRQFKVLVEQELLARQVLTLREMIELEETKGAGRMSGKMKAGSYPEVTLY</sequence>
<dbReference type="AlphaFoldDB" id="A0A433QHI5"/>
<accession>A0A433QHI5</accession>
<reference evidence="1 2" key="1">
    <citation type="journal article" date="2018" name="New Phytol.">
        <title>Phylogenomics of Endogonaceae and evolution of mycorrhizas within Mucoromycota.</title>
        <authorList>
            <person name="Chang Y."/>
            <person name="Desiro A."/>
            <person name="Na H."/>
            <person name="Sandor L."/>
            <person name="Lipzen A."/>
            <person name="Clum A."/>
            <person name="Barry K."/>
            <person name="Grigoriev I.V."/>
            <person name="Martin F.M."/>
            <person name="Stajich J.E."/>
            <person name="Smith M.E."/>
            <person name="Bonito G."/>
            <person name="Spatafora J.W."/>
        </authorList>
    </citation>
    <scope>NUCLEOTIDE SEQUENCE [LARGE SCALE GENOMIC DNA]</scope>
    <source>
        <strain evidence="1 2">AD002</strain>
    </source>
</reference>
<keyword evidence="2" id="KW-1185">Reference proteome</keyword>
<evidence type="ECO:0000313" key="1">
    <source>
        <dbReference type="EMBL" id="RUS29263.1"/>
    </source>
</evidence>